<keyword evidence="4" id="KW-0067">ATP-binding</keyword>
<dbReference type="InterPro" id="IPR006166">
    <property type="entry name" value="ERCC4_domain"/>
</dbReference>
<evidence type="ECO:0000259" key="5">
    <source>
        <dbReference type="PROSITE" id="PS51194"/>
    </source>
</evidence>
<dbReference type="GO" id="GO:0016787">
    <property type="term" value="F:hydrolase activity"/>
    <property type="evidence" value="ECO:0007669"/>
    <property type="project" value="UniProtKB-KW"/>
</dbReference>
<comment type="caution">
    <text evidence="6">The sequence shown here is derived from an EMBL/GenBank/DDBJ whole genome shotgun (WGS) entry which is preliminary data.</text>
</comment>
<dbReference type="GO" id="GO:0006259">
    <property type="term" value="P:DNA metabolic process"/>
    <property type="evidence" value="ECO:0007669"/>
    <property type="project" value="UniProtKB-ARBA"/>
</dbReference>
<dbReference type="GO" id="GO:0005524">
    <property type="term" value="F:ATP binding"/>
    <property type="evidence" value="ECO:0007669"/>
    <property type="project" value="UniProtKB-KW"/>
</dbReference>
<evidence type="ECO:0000256" key="1">
    <source>
        <dbReference type="ARBA" id="ARBA00022741"/>
    </source>
</evidence>
<keyword evidence="1" id="KW-0547">Nucleotide-binding</keyword>
<keyword evidence="2" id="KW-0378">Hydrolase</keyword>
<name>X1BB30_9ZZZZ</name>
<dbReference type="PROSITE" id="PS51194">
    <property type="entry name" value="HELICASE_CTER"/>
    <property type="match status" value="1"/>
</dbReference>
<evidence type="ECO:0000256" key="2">
    <source>
        <dbReference type="ARBA" id="ARBA00022801"/>
    </source>
</evidence>
<protein>
    <recommendedName>
        <fullName evidence="5">Helicase C-terminal domain-containing protein</fullName>
    </recommendedName>
</protein>
<accession>X1BB30</accession>
<dbReference type="PANTHER" id="PTHR14025">
    <property type="entry name" value="FANCONI ANEMIA GROUP M FANCM FAMILY MEMBER"/>
    <property type="match status" value="1"/>
</dbReference>
<sequence length="243" mass="27823">MISEELNKIDGIKSHWFVGQSSAKGEKGLSQKEQIEIMQAFRDGFYNALVSTSVAEEGLDIGECELVIFYDAVPSAIRLIQRKGRTGRRKEGKVIMLIAEGTRDEAYMWVSKRQVQKMKRLVKKLERPTKEKVTAVKDPQKGIIDFLKEAEKVSAKTPKQTEEKLEDIEELETETKTIEFEKEEGKIKVICDSRERNSVVIKELMNKDVELGFERLEIGDYICSDQIVVERKTGDDFIKSILD</sequence>
<dbReference type="SUPFAM" id="SSF52540">
    <property type="entry name" value="P-loop containing nucleoside triphosphate hydrolases"/>
    <property type="match status" value="1"/>
</dbReference>
<dbReference type="SMART" id="SM00490">
    <property type="entry name" value="HELICc"/>
    <property type="match status" value="1"/>
</dbReference>
<dbReference type="Pfam" id="PF02732">
    <property type="entry name" value="ERCC4"/>
    <property type="match status" value="1"/>
</dbReference>
<dbReference type="Pfam" id="PF00271">
    <property type="entry name" value="Helicase_C"/>
    <property type="match status" value="1"/>
</dbReference>
<dbReference type="EMBL" id="BART01010912">
    <property type="protein sequence ID" value="GAG78432.1"/>
    <property type="molecule type" value="Genomic_DNA"/>
</dbReference>
<dbReference type="GO" id="GO:0004386">
    <property type="term" value="F:helicase activity"/>
    <property type="evidence" value="ECO:0007669"/>
    <property type="project" value="UniProtKB-KW"/>
</dbReference>
<dbReference type="AlphaFoldDB" id="X1BB30"/>
<keyword evidence="3" id="KW-0347">Helicase</keyword>
<dbReference type="GO" id="GO:0004518">
    <property type="term" value="F:nuclease activity"/>
    <property type="evidence" value="ECO:0007669"/>
    <property type="project" value="InterPro"/>
</dbReference>
<dbReference type="SUPFAM" id="SSF52980">
    <property type="entry name" value="Restriction endonuclease-like"/>
    <property type="match status" value="1"/>
</dbReference>
<feature type="non-terminal residue" evidence="6">
    <location>
        <position position="243"/>
    </location>
</feature>
<organism evidence="6">
    <name type="scientific">marine sediment metagenome</name>
    <dbReference type="NCBI Taxonomy" id="412755"/>
    <lineage>
        <taxon>unclassified sequences</taxon>
        <taxon>metagenomes</taxon>
        <taxon>ecological metagenomes</taxon>
    </lineage>
</organism>
<proteinExistence type="predicted"/>
<dbReference type="Gene3D" id="3.40.50.300">
    <property type="entry name" value="P-loop containing nucleotide triphosphate hydrolases"/>
    <property type="match status" value="2"/>
</dbReference>
<dbReference type="PANTHER" id="PTHR14025:SF20">
    <property type="entry name" value="FANCONI ANEMIA GROUP M PROTEIN"/>
    <property type="match status" value="1"/>
</dbReference>
<gene>
    <name evidence="6" type="ORF">S01H4_23501</name>
</gene>
<reference evidence="6" key="1">
    <citation type="journal article" date="2014" name="Front. Microbiol.">
        <title>High frequency of phylogenetically diverse reductive dehalogenase-homologous genes in deep subseafloor sedimentary metagenomes.</title>
        <authorList>
            <person name="Kawai M."/>
            <person name="Futagami T."/>
            <person name="Toyoda A."/>
            <person name="Takaki Y."/>
            <person name="Nishi S."/>
            <person name="Hori S."/>
            <person name="Arai W."/>
            <person name="Tsubouchi T."/>
            <person name="Morono Y."/>
            <person name="Uchiyama I."/>
            <person name="Ito T."/>
            <person name="Fujiyama A."/>
            <person name="Inagaki F."/>
            <person name="Takami H."/>
        </authorList>
    </citation>
    <scope>NUCLEOTIDE SEQUENCE</scope>
    <source>
        <strain evidence="6">Expedition CK06-06</strain>
    </source>
</reference>
<evidence type="ECO:0000313" key="6">
    <source>
        <dbReference type="EMBL" id="GAG78432.1"/>
    </source>
</evidence>
<feature type="domain" description="Helicase C-terminal" evidence="5">
    <location>
        <begin position="1"/>
        <end position="140"/>
    </location>
</feature>
<evidence type="ECO:0000256" key="4">
    <source>
        <dbReference type="ARBA" id="ARBA00022840"/>
    </source>
</evidence>
<dbReference type="InterPro" id="IPR011335">
    <property type="entry name" value="Restrct_endonuc-II-like"/>
</dbReference>
<dbReference type="InterPro" id="IPR001650">
    <property type="entry name" value="Helicase_C-like"/>
</dbReference>
<dbReference type="InterPro" id="IPR027417">
    <property type="entry name" value="P-loop_NTPase"/>
</dbReference>
<evidence type="ECO:0000256" key="3">
    <source>
        <dbReference type="ARBA" id="ARBA00022806"/>
    </source>
</evidence>
<dbReference type="Gene3D" id="3.40.50.10130">
    <property type="match status" value="1"/>
</dbReference>
<dbReference type="GO" id="GO:0003677">
    <property type="term" value="F:DNA binding"/>
    <property type="evidence" value="ECO:0007669"/>
    <property type="project" value="InterPro"/>
</dbReference>